<comment type="caution">
    <text evidence="2">The sequence shown here is derived from an EMBL/GenBank/DDBJ whole genome shotgun (WGS) entry which is preliminary data.</text>
</comment>
<evidence type="ECO:0000256" key="1">
    <source>
        <dbReference type="SAM" id="Phobius"/>
    </source>
</evidence>
<proteinExistence type="predicted"/>
<sequence length="263" mass="28436">MSLSAYIVWFMLASIAGWLFESAYSIVRNGRWERRGFLFGPLCPIYGFGVVAGLLLFGRPGALMADFPAWAVFLVSMGGSAVLEYGVSVALERLFGAVWWDYSDLPANLNGRICLPASLLFGAAGVFIASVLAPLLNEAAMRISPGAFEVIALVSVALVACDTTATVIILSDLKEKIVGIDESANGYASMRVEQAVGAVRSVSDRLNGGVRKIIGRQGGLDYVVAQLSGRQLRILVQLRRFRSEGVREKVDTIRRAVQDRGEE</sequence>
<dbReference type="RefSeq" id="WP_184451947.1">
    <property type="nucleotide sequence ID" value="NZ_JACHMK010000001.1"/>
</dbReference>
<dbReference type="EMBL" id="JACHMK010000001">
    <property type="protein sequence ID" value="MBB6334156.1"/>
    <property type="molecule type" value="Genomic_DNA"/>
</dbReference>
<reference evidence="2" key="1">
    <citation type="submission" date="2020-08" db="EMBL/GenBank/DDBJ databases">
        <title>Sequencing the genomes of 1000 actinobacteria strains.</title>
        <authorList>
            <person name="Klenk H.-P."/>
        </authorList>
    </citation>
    <scope>NUCLEOTIDE SEQUENCE</scope>
    <source>
        <strain evidence="2">DSM 10695</strain>
    </source>
</reference>
<evidence type="ECO:0000313" key="3">
    <source>
        <dbReference type="Proteomes" id="UP000617426"/>
    </source>
</evidence>
<name>A0A923E5T7_9ACTO</name>
<dbReference type="Pfam" id="PF06541">
    <property type="entry name" value="ABC_trans_CmpB"/>
    <property type="match status" value="1"/>
</dbReference>
<feature type="transmembrane region" description="Helical" evidence="1">
    <location>
        <begin position="69"/>
        <end position="92"/>
    </location>
</feature>
<dbReference type="AlphaFoldDB" id="A0A923E5T7"/>
<gene>
    <name evidence="2" type="ORF">HD592_000721</name>
</gene>
<feature type="transmembrane region" description="Helical" evidence="1">
    <location>
        <begin position="148"/>
        <end position="170"/>
    </location>
</feature>
<dbReference type="Proteomes" id="UP000617426">
    <property type="component" value="Unassembled WGS sequence"/>
</dbReference>
<dbReference type="InterPro" id="IPR010540">
    <property type="entry name" value="CmpB_TMEM229"/>
</dbReference>
<feature type="transmembrane region" description="Helical" evidence="1">
    <location>
        <begin position="6"/>
        <end position="24"/>
    </location>
</feature>
<organism evidence="2 3">
    <name type="scientific">Schaalia hyovaginalis</name>
    <dbReference type="NCBI Taxonomy" id="29316"/>
    <lineage>
        <taxon>Bacteria</taxon>
        <taxon>Bacillati</taxon>
        <taxon>Actinomycetota</taxon>
        <taxon>Actinomycetes</taxon>
        <taxon>Actinomycetales</taxon>
        <taxon>Actinomycetaceae</taxon>
        <taxon>Schaalia</taxon>
    </lineage>
</organism>
<evidence type="ECO:0000313" key="2">
    <source>
        <dbReference type="EMBL" id="MBB6334156.1"/>
    </source>
</evidence>
<accession>A0A923E5T7</accession>
<keyword evidence="3" id="KW-1185">Reference proteome</keyword>
<feature type="transmembrane region" description="Helical" evidence="1">
    <location>
        <begin position="36"/>
        <end position="57"/>
    </location>
</feature>
<keyword evidence="1" id="KW-0812">Transmembrane</keyword>
<protein>
    <submittedName>
        <fullName evidence="2">Membrane protein</fullName>
    </submittedName>
</protein>
<keyword evidence="1" id="KW-1133">Transmembrane helix</keyword>
<feature type="transmembrane region" description="Helical" evidence="1">
    <location>
        <begin position="113"/>
        <end position="136"/>
    </location>
</feature>
<keyword evidence="1" id="KW-0472">Membrane</keyword>